<evidence type="ECO:0000313" key="1">
    <source>
        <dbReference type="EMBL" id="KAI4375260.1"/>
    </source>
</evidence>
<dbReference type="EMBL" id="CM042883">
    <property type="protein sequence ID" value="KAI4375260.1"/>
    <property type="molecule type" value="Genomic_DNA"/>
</dbReference>
<protein>
    <submittedName>
        <fullName evidence="1">Uncharacterized protein</fullName>
    </submittedName>
</protein>
<gene>
    <name evidence="1" type="ORF">MLD38_013151</name>
</gene>
<reference evidence="2" key="1">
    <citation type="journal article" date="2023" name="Front. Plant Sci.">
        <title>Chromosomal-level genome assembly of Melastoma candidum provides insights into trichome evolution.</title>
        <authorList>
            <person name="Zhong Y."/>
            <person name="Wu W."/>
            <person name="Sun C."/>
            <person name="Zou P."/>
            <person name="Liu Y."/>
            <person name="Dai S."/>
            <person name="Zhou R."/>
        </authorList>
    </citation>
    <scope>NUCLEOTIDE SEQUENCE [LARGE SCALE GENOMIC DNA]</scope>
</reference>
<organism evidence="1 2">
    <name type="scientific">Melastoma candidum</name>
    <dbReference type="NCBI Taxonomy" id="119954"/>
    <lineage>
        <taxon>Eukaryota</taxon>
        <taxon>Viridiplantae</taxon>
        <taxon>Streptophyta</taxon>
        <taxon>Embryophyta</taxon>
        <taxon>Tracheophyta</taxon>
        <taxon>Spermatophyta</taxon>
        <taxon>Magnoliopsida</taxon>
        <taxon>eudicotyledons</taxon>
        <taxon>Gunneridae</taxon>
        <taxon>Pentapetalae</taxon>
        <taxon>rosids</taxon>
        <taxon>malvids</taxon>
        <taxon>Myrtales</taxon>
        <taxon>Melastomataceae</taxon>
        <taxon>Melastomatoideae</taxon>
        <taxon>Melastomateae</taxon>
        <taxon>Melastoma</taxon>
    </lineage>
</organism>
<evidence type="ECO:0000313" key="2">
    <source>
        <dbReference type="Proteomes" id="UP001057402"/>
    </source>
</evidence>
<proteinExistence type="predicted"/>
<name>A0ACB9R991_9MYRT</name>
<keyword evidence="2" id="KW-1185">Reference proteome</keyword>
<accession>A0ACB9R991</accession>
<dbReference type="Proteomes" id="UP001057402">
    <property type="component" value="Chromosome 4"/>
</dbReference>
<comment type="caution">
    <text evidence="1">The sequence shown here is derived from an EMBL/GenBank/DDBJ whole genome shotgun (WGS) entry which is preliminary data.</text>
</comment>
<sequence>MESVEDGDTNRSEMGSSRLGSIGDFSIGGQENADSGNAGEILTRIELDLDRASEKFHNLHMFTMRVATLEGEFEAFDPGEVEGTDMVEKGMEFDLLSGILDSEVGQLDSYMTVIQKEMLDSHVWMSSFGYPGESFSDLEDKLSDLEKTLEQLKEQLSELRVQSANFQETISRFTGIEKGERDEGLGSLPNGGSVDFDSRSRMPTTEQQMDFLRMLEQSLARELDLEKNLSETRQAEEELKQRLQSAEQEAFFLEEELFDSWERLLEADNWAEVLMGVSKDVLGQLQIFHFNLSGLKQRESDLQSKLDVTLNRLQEKENDLWESEVRKNELEESLYKRKESFKTTFRVEEAEKGAKEYELVAEIANMQDSIDQLKLELSKAVERACAAEAKSTLLEDENKELRQDLSLLRSSGLTPERLQSLEKQLNDSDIQLQCAVASSAASEENQSMLFSTINDMENVIEELKRKVSKADNRADSAEDKCIILSETNAELNEELGFLRSKLECLEGSLHLAEETKLATAKSIGVHTRTISNLMKQLAMERERLNGQLTSLVKENRILVVQLRNDGKYSTVVREHEGESGRREILTPVVDFPEPKPSDVDIGQGDTNHVGDDIKVETEYPTASAETVRRIDVGVLSFKYTLIAGLIFLIMAAYIYSQQSFLFL</sequence>